<dbReference type="SUPFAM" id="SSF48452">
    <property type="entry name" value="TPR-like"/>
    <property type="match status" value="1"/>
</dbReference>
<dbReference type="Gene3D" id="1.25.40.10">
    <property type="entry name" value="Tetratricopeptide repeat domain"/>
    <property type="match status" value="1"/>
</dbReference>
<dbReference type="Proteomes" id="UP000786693">
    <property type="component" value="Unassembled WGS sequence"/>
</dbReference>
<dbReference type="PROSITE" id="PS51257">
    <property type="entry name" value="PROKAR_LIPOPROTEIN"/>
    <property type="match status" value="1"/>
</dbReference>
<dbReference type="InterPro" id="IPR011990">
    <property type="entry name" value="TPR-like_helical_dom_sf"/>
</dbReference>
<evidence type="ECO:0000313" key="5">
    <source>
        <dbReference type="EMBL" id="GIT93834.1"/>
    </source>
</evidence>
<evidence type="ECO:0000313" key="6">
    <source>
        <dbReference type="Proteomes" id="UP000786693"/>
    </source>
</evidence>
<evidence type="ECO:0000256" key="2">
    <source>
        <dbReference type="ARBA" id="ARBA00022803"/>
    </source>
</evidence>
<dbReference type="EMBL" id="BPFH01000001">
    <property type="protein sequence ID" value="GIT93834.1"/>
    <property type="molecule type" value="Genomic_DNA"/>
</dbReference>
<evidence type="ECO:0000256" key="3">
    <source>
        <dbReference type="PROSITE-ProRule" id="PRU00339"/>
    </source>
</evidence>
<accession>A0ABQ4NHF3</accession>
<dbReference type="SMART" id="SM00028">
    <property type="entry name" value="TPR"/>
    <property type="match status" value="3"/>
</dbReference>
<keyword evidence="6" id="KW-1185">Reference proteome</keyword>
<protein>
    <recommendedName>
        <fullName evidence="7">Tetratricopeptide repeat-containing protein</fullName>
    </recommendedName>
</protein>
<reference evidence="5 6" key="1">
    <citation type="submission" date="2021-05" db="EMBL/GenBank/DDBJ databases">
        <title>Bacteria Genome sequencing.</title>
        <authorList>
            <person name="Takabe Y."/>
            <person name="Nakajima Y."/>
            <person name="Suzuki S."/>
            <person name="Shiozaki T."/>
        </authorList>
    </citation>
    <scope>NUCLEOTIDE SEQUENCE [LARGE SCALE GENOMIC DNA]</scope>
    <source>
        <strain evidence="5 6">AI_62</strain>
    </source>
</reference>
<comment type="caution">
    <text evidence="5">The sequence shown here is derived from an EMBL/GenBank/DDBJ whole genome shotgun (WGS) entry which is preliminary data.</text>
</comment>
<feature type="signal peptide" evidence="4">
    <location>
        <begin position="1"/>
        <end position="18"/>
    </location>
</feature>
<evidence type="ECO:0008006" key="7">
    <source>
        <dbReference type="Google" id="ProtNLM"/>
    </source>
</evidence>
<evidence type="ECO:0000256" key="1">
    <source>
        <dbReference type="ARBA" id="ARBA00022737"/>
    </source>
</evidence>
<feature type="chain" id="PRO_5045238760" description="Tetratricopeptide repeat-containing protein" evidence="4">
    <location>
        <begin position="19"/>
        <end position="185"/>
    </location>
</feature>
<sequence>MMRSVLFALTLCAAPVSAACPPTPDITGAVDALLQRVQSVETEAEARQISALLWAEWTRAPDETAQALLDDGMARRAAFDLVGAVNAFDALIDYCPTYAEGYNQRAFANFLAARYEAALPDLDRAIALNPRHVAAISGKGLTLISMGRVAEGQAVIRQALALNPWLSERRFLDLPVAPDQGGVEL</sequence>
<dbReference type="PANTHER" id="PTHR44858:SF1">
    <property type="entry name" value="UDP-N-ACETYLGLUCOSAMINE--PEPTIDE N-ACETYLGLUCOSAMINYLTRANSFERASE SPINDLY-RELATED"/>
    <property type="match status" value="1"/>
</dbReference>
<dbReference type="RefSeq" id="WP_255588398.1">
    <property type="nucleotide sequence ID" value="NZ_BPFH01000001.1"/>
</dbReference>
<dbReference type="InterPro" id="IPR019734">
    <property type="entry name" value="TPR_rpt"/>
</dbReference>
<keyword evidence="2 3" id="KW-0802">TPR repeat</keyword>
<dbReference type="PROSITE" id="PS50005">
    <property type="entry name" value="TPR"/>
    <property type="match status" value="1"/>
</dbReference>
<keyword evidence="4" id="KW-0732">Signal</keyword>
<dbReference type="PANTHER" id="PTHR44858">
    <property type="entry name" value="TETRATRICOPEPTIDE REPEAT PROTEIN 6"/>
    <property type="match status" value="1"/>
</dbReference>
<name>A0ABQ4NHF3_9RHOB</name>
<keyword evidence="1" id="KW-0677">Repeat</keyword>
<organism evidence="5 6">
    <name type="scientific">Jannaschia pagri</name>
    <dbReference type="NCBI Taxonomy" id="2829797"/>
    <lineage>
        <taxon>Bacteria</taxon>
        <taxon>Pseudomonadati</taxon>
        <taxon>Pseudomonadota</taxon>
        <taxon>Alphaproteobacteria</taxon>
        <taxon>Rhodobacterales</taxon>
        <taxon>Roseobacteraceae</taxon>
        <taxon>Jannaschia</taxon>
    </lineage>
</organism>
<feature type="repeat" description="TPR" evidence="3">
    <location>
        <begin position="99"/>
        <end position="132"/>
    </location>
</feature>
<dbReference type="InterPro" id="IPR050498">
    <property type="entry name" value="Ycf3"/>
</dbReference>
<proteinExistence type="predicted"/>
<gene>
    <name evidence="5" type="ORF">JANAI62_04570</name>
</gene>
<evidence type="ECO:0000256" key="4">
    <source>
        <dbReference type="SAM" id="SignalP"/>
    </source>
</evidence>